<dbReference type="SMART" id="SM00185">
    <property type="entry name" value="ARM"/>
    <property type="match status" value="5"/>
</dbReference>
<comment type="caution">
    <text evidence="9">The sequence shown here is derived from an EMBL/GenBank/DDBJ whole genome shotgun (WGS) entry which is preliminary data.</text>
</comment>
<dbReference type="PROSITE" id="PS50176">
    <property type="entry name" value="ARM_REPEAT"/>
    <property type="match status" value="1"/>
</dbReference>
<dbReference type="InterPro" id="IPR011016">
    <property type="entry name" value="Znf_RING-CH"/>
</dbReference>
<evidence type="ECO:0000313" key="9">
    <source>
        <dbReference type="EMBL" id="KAI7842237.1"/>
    </source>
</evidence>
<dbReference type="Gene3D" id="1.10.1540.10">
    <property type="entry name" value="BEACH domain"/>
    <property type="match status" value="1"/>
</dbReference>
<dbReference type="InterPro" id="IPR036372">
    <property type="entry name" value="BEACH_dom_sf"/>
</dbReference>
<dbReference type="SUPFAM" id="SSF81837">
    <property type="entry name" value="BEACH domain"/>
    <property type="match status" value="1"/>
</dbReference>
<feature type="compositionally biased region" description="Polar residues" evidence="6">
    <location>
        <begin position="1261"/>
        <end position="1276"/>
    </location>
</feature>
<dbReference type="EMBL" id="JADXDR010000054">
    <property type="protein sequence ID" value="KAI7842237.1"/>
    <property type="molecule type" value="Genomic_DNA"/>
</dbReference>
<sequence length="1520" mass="163265">MSAEVLPRRPSAAAAAAIAEAAARGEGPSPSKASASAAPGADRFSLLLLEDGEYYFSAHTASHWVEDQRRVPGSLKVCSRSLFFVPRDVHQPIIRIPFDTTSAVEMLEEPSPHGEDQFEVAASLRVEMRAHNIDGPYVQRRGEFRARFSLQYASADDVLPLVEELCLLAHKGDSKEQRTEVAAQLQQIIQEHEEAEQFNTGWLEDDEEAVVAEAPAARVSPLAAQPGRVVLSQRRIYFQPFNLAAGAGGIAAYHLGRVVAVAPRVYQLEDLGLEVFFSSRHSLYLAFRRHEDRAAFQRLLMQQPALRLDSMRSREQWTRDWVNGRISNFDYLMHLNREAGRSFKDLSQYPVMPWVLADYTSNTLDLSDPAAYRDLSKPIGALNPRRLADFQQRYAELKAMAAATLAAAAGGKLPPGAPPPLDMPPFLYGCHYSSPGYVVFYLMRSDPQLMLRLQNGRFDAPDRLFWSIADTWKSVLSLPSDVKELVPEFYSNDPSFLLNKRGIDFGCRSGGQPVGDVQLPPWAADAQDFLCKLQEALESPHVSAHLHKWVDLVFGRKARGPRAEAANNVFHYLTYDDVAQRFLDQESDPAMRDALRLQMMEFGRTPRQLFTRKHPKRRVLGRAASALACFACFAPPAPRPPRPTNTLTGKPLDGRAISPVSGAVFKLARAGTRDKRESLLRFLEQAAEVGEPAALEMRESRGAEVYQLVAALRDAREGRPTAVAPPEEALSNLVRAVAALAVCPQNRRYLLEAGCLDALADALAAPQPELATLAVQALAMLAREDSPRLQALDGRVLRSLLGMLRQPPSTDALLAALAAITSLAEAWPLHRSFFARHDLLALLQEQLSSGRAAPASAASVESPLPSPTVEGARPGSSVGLLAPQPQLSPAVEPRPARRRTTVTQRGMAAESGASLLRRQQLLALAVLLLDDGQKEALLQRSGALASLLADCGSPSIAVRSGAFECLASLTAHDAGRQAARELRLLPMLLEGAAAPLPQVQRPAAACIANLCADPAALLGELGSSPGLAPVVALALSSDAEVQRHAAAALWHLAVHPEARAAAVEAGALNALLSLAQLQRNVAARDLARQALLRCCDEEPTRQRVEGLAAAGGLDAGGLAALLTPNSARSNASSLHRKARHRKMYSEVPSSISGAISRSSSFRSGGDASPSFSAGMATASEGLLGSTPQSPLVVGSTGEAPSSSERQAAGQMQAQQQPEEGAIAPAANGKQPQQQRALPSRLQLPNGSPVPLPLITPVPSVATPTEDGSSAGSPPTKQRQQQQQVHATAAAEEAADASPKGGVATKVRSLERILSSRPGTGATGVQHLHTNDMAAKSGQIACGLCGCFGGRPCPTTDAEGLEENKAGLCTGSIGHVHKACLRKWLIKRRASGIRHSLRCEVCHGQLHSLPPGLVLRSSAAAAARITGRAAAATAIVAVGLPVLAVAICGGVAATVVYDTAVYALDAANPRWWQRRNQRQQRDQALAAWAAQQQVHRQQAERLRQWRQRLAQQQQERQQEAG</sequence>
<protein>
    <submittedName>
        <fullName evidence="9">Uncharacterized protein</fullName>
    </submittedName>
</protein>
<evidence type="ECO:0000256" key="6">
    <source>
        <dbReference type="SAM" id="MobiDB-lite"/>
    </source>
</evidence>
<dbReference type="Pfam" id="PF25400">
    <property type="entry name" value="PH_FAN"/>
    <property type="match status" value="1"/>
</dbReference>
<accession>A0AAD5DQ89</accession>
<feature type="compositionally biased region" description="Low complexity" evidence="6">
    <location>
        <begin position="1206"/>
        <end position="1216"/>
    </location>
</feature>
<keyword evidence="3" id="KW-0863">Zinc-finger</keyword>
<proteinExistence type="predicted"/>
<dbReference type="InterPro" id="IPR016024">
    <property type="entry name" value="ARM-type_fold"/>
</dbReference>
<dbReference type="InterPro" id="IPR023362">
    <property type="entry name" value="PH-BEACH_dom"/>
</dbReference>
<feature type="region of interest" description="Disordered" evidence="6">
    <location>
        <begin position="1127"/>
        <end position="1150"/>
    </location>
</feature>
<dbReference type="PANTHER" id="PTHR13743:SF123">
    <property type="entry name" value="PROTEIN FAN"/>
    <property type="match status" value="1"/>
</dbReference>
<dbReference type="SMART" id="SM01026">
    <property type="entry name" value="Beach"/>
    <property type="match status" value="1"/>
</dbReference>
<dbReference type="Gene3D" id="1.25.10.10">
    <property type="entry name" value="Leucine-rich Repeat Variant"/>
    <property type="match status" value="2"/>
</dbReference>
<feature type="domain" description="BEACH-type PH" evidence="8">
    <location>
        <begin position="205"/>
        <end position="301"/>
    </location>
</feature>
<dbReference type="GO" id="GO:0008270">
    <property type="term" value="F:zinc ion binding"/>
    <property type="evidence" value="ECO:0007669"/>
    <property type="project" value="UniProtKB-KW"/>
</dbReference>
<evidence type="ECO:0000259" key="7">
    <source>
        <dbReference type="PROSITE" id="PS50197"/>
    </source>
</evidence>
<dbReference type="InterPro" id="IPR011989">
    <property type="entry name" value="ARM-like"/>
</dbReference>
<evidence type="ECO:0000256" key="4">
    <source>
        <dbReference type="ARBA" id="ARBA00022833"/>
    </source>
</evidence>
<evidence type="ECO:0000256" key="2">
    <source>
        <dbReference type="ARBA" id="ARBA00022723"/>
    </source>
</evidence>
<dbReference type="PANTHER" id="PTHR13743">
    <property type="entry name" value="BEIGE/BEACH-RELATED"/>
    <property type="match status" value="1"/>
</dbReference>
<evidence type="ECO:0000256" key="5">
    <source>
        <dbReference type="PROSITE-ProRule" id="PRU00259"/>
    </source>
</evidence>
<keyword evidence="4" id="KW-0862">Zinc</keyword>
<dbReference type="PROSITE" id="PS51783">
    <property type="entry name" value="PH_BEACH"/>
    <property type="match status" value="1"/>
</dbReference>
<dbReference type="InterPro" id="IPR011993">
    <property type="entry name" value="PH-like_dom_sf"/>
</dbReference>
<evidence type="ECO:0000259" key="8">
    <source>
        <dbReference type="PROSITE" id="PS51783"/>
    </source>
</evidence>
<dbReference type="CDD" id="cd06071">
    <property type="entry name" value="Beach"/>
    <property type="match status" value="1"/>
</dbReference>
<dbReference type="Proteomes" id="UP001205105">
    <property type="component" value="Unassembled WGS sequence"/>
</dbReference>
<dbReference type="SUPFAM" id="SSF48371">
    <property type="entry name" value="ARM repeat"/>
    <property type="match status" value="1"/>
</dbReference>
<gene>
    <name evidence="9" type="ORF">COHA_004150</name>
</gene>
<evidence type="ECO:0000256" key="1">
    <source>
        <dbReference type="ARBA" id="ARBA00022574"/>
    </source>
</evidence>
<reference evidence="9" key="1">
    <citation type="submission" date="2020-11" db="EMBL/GenBank/DDBJ databases">
        <title>Chlorella ohadii genome sequencing and assembly.</title>
        <authorList>
            <person name="Murik O."/>
            <person name="Treves H."/>
            <person name="Kedem I."/>
            <person name="Shotland Y."/>
            <person name="Kaplan A."/>
        </authorList>
    </citation>
    <scope>NUCLEOTIDE SEQUENCE</scope>
    <source>
        <strain evidence="9">1</strain>
    </source>
</reference>
<evidence type="ECO:0000256" key="3">
    <source>
        <dbReference type="ARBA" id="ARBA00022771"/>
    </source>
</evidence>
<feature type="region of interest" description="Disordered" evidence="6">
    <location>
        <begin position="858"/>
        <end position="899"/>
    </location>
</feature>
<keyword evidence="10" id="KW-1185">Reference proteome</keyword>
<dbReference type="Pfam" id="PF12906">
    <property type="entry name" value="RINGv"/>
    <property type="match status" value="1"/>
</dbReference>
<dbReference type="Gene3D" id="2.30.29.30">
    <property type="entry name" value="Pleckstrin-homology domain (PH domain)/Phosphotyrosine-binding domain (PTB)"/>
    <property type="match status" value="1"/>
</dbReference>
<dbReference type="InterPro" id="IPR057496">
    <property type="entry name" value="FAN-like_PH"/>
</dbReference>
<evidence type="ECO:0000313" key="10">
    <source>
        <dbReference type="Proteomes" id="UP001205105"/>
    </source>
</evidence>
<dbReference type="InterPro" id="IPR050865">
    <property type="entry name" value="BEACH_Domain"/>
</dbReference>
<name>A0AAD5DQ89_9CHLO</name>
<dbReference type="InterPro" id="IPR000225">
    <property type="entry name" value="Armadillo"/>
</dbReference>
<dbReference type="SMART" id="SM00744">
    <property type="entry name" value="RINGv"/>
    <property type="match status" value="1"/>
</dbReference>
<dbReference type="SUPFAM" id="SSF50729">
    <property type="entry name" value="PH domain-like"/>
    <property type="match status" value="1"/>
</dbReference>
<feature type="compositionally biased region" description="Low complexity" evidence="6">
    <location>
        <begin position="1277"/>
        <end position="1291"/>
    </location>
</feature>
<feature type="repeat" description="ARM" evidence="5">
    <location>
        <begin position="1025"/>
        <end position="1067"/>
    </location>
</feature>
<feature type="domain" description="BEACH" evidence="7">
    <location>
        <begin position="306"/>
        <end position="617"/>
    </location>
</feature>
<organism evidence="9 10">
    <name type="scientific">Chlorella ohadii</name>
    <dbReference type="NCBI Taxonomy" id="2649997"/>
    <lineage>
        <taxon>Eukaryota</taxon>
        <taxon>Viridiplantae</taxon>
        <taxon>Chlorophyta</taxon>
        <taxon>core chlorophytes</taxon>
        <taxon>Trebouxiophyceae</taxon>
        <taxon>Chlorellales</taxon>
        <taxon>Chlorellaceae</taxon>
        <taxon>Chlorella clade</taxon>
        <taxon>Chlorella</taxon>
    </lineage>
</organism>
<dbReference type="Gene3D" id="3.30.40.10">
    <property type="entry name" value="Zinc/RING finger domain, C3HC4 (zinc finger)"/>
    <property type="match status" value="1"/>
</dbReference>
<dbReference type="InterPro" id="IPR013083">
    <property type="entry name" value="Znf_RING/FYVE/PHD"/>
</dbReference>
<dbReference type="Pfam" id="PF02138">
    <property type="entry name" value="Beach"/>
    <property type="match status" value="1"/>
</dbReference>
<feature type="region of interest" description="Disordered" evidence="6">
    <location>
        <begin position="1180"/>
        <end position="1304"/>
    </location>
</feature>
<keyword evidence="2" id="KW-0479">Metal-binding</keyword>
<dbReference type="InterPro" id="IPR000409">
    <property type="entry name" value="BEACH_dom"/>
</dbReference>
<keyword evidence="1" id="KW-0853">WD repeat</keyword>
<dbReference type="PROSITE" id="PS50197">
    <property type="entry name" value="BEACH"/>
    <property type="match status" value="1"/>
</dbReference>